<evidence type="ECO:0008006" key="3">
    <source>
        <dbReference type="Google" id="ProtNLM"/>
    </source>
</evidence>
<reference evidence="1 2" key="1">
    <citation type="submission" date="2018-03" db="EMBL/GenBank/DDBJ databases">
        <title>Genomic Encyclopedia of Archaeal and Bacterial Type Strains, Phase II (KMG-II): from individual species to whole genera.</title>
        <authorList>
            <person name="Goeker M."/>
        </authorList>
    </citation>
    <scope>NUCLEOTIDE SEQUENCE [LARGE SCALE GENOMIC DNA]</scope>
    <source>
        <strain evidence="1 2">DSM 45348</strain>
    </source>
</reference>
<dbReference type="RefSeq" id="WP_106129607.1">
    <property type="nucleotide sequence ID" value="NZ_PVZG01000015.1"/>
</dbReference>
<gene>
    <name evidence="1" type="ORF">CLV70_115122</name>
</gene>
<comment type="caution">
    <text evidence="1">The sequence shown here is derived from an EMBL/GenBank/DDBJ whole genome shotgun (WGS) entry which is preliminary data.</text>
</comment>
<dbReference type="EMBL" id="PVZG01000015">
    <property type="protein sequence ID" value="PRY23389.1"/>
    <property type="molecule type" value="Genomic_DNA"/>
</dbReference>
<proteinExistence type="predicted"/>
<keyword evidence="2" id="KW-1185">Reference proteome</keyword>
<name>A0A2T0RQB9_9ACTN</name>
<organism evidence="1 2">
    <name type="scientific">Pseudosporangium ferrugineum</name>
    <dbReference type="NCBI Taxonomy" id="439699"/>
    <lineage>
        <taxon>Bacteria</taxon>
        <taxon>Bacillati</taxon>
        <taxon>Actinomycetota</taxon>
        <taxon>Actinomycetes</taxon>
        <taxon>Micromonosporales</taxon>
        <taxon>Micromonosporaceae</taxon>
        <taxon>Pseudosporangium</taxon>
    </lineage>
</organism>
<dbReference type="Proteomes" id="UP000239209">
    <property type="component" value="Unassembled WGS sequence"/>
</dbReference>
<accession>A0A2T0RQB9</accession>
<dbReference type="OrthoDB" id="4225294at2"/>
<evidence type="ECO:0000313" key="1">
    <source>
        <dbReference type="EMBL" id="PRY23389.1"/>
    </source>
</evidence>
<protein>
    <recommendedName>
        <fullName evidence="3">Two-component sensor histidine kinase</fullName>
    </recommendedName>
</protein>
<dbReference type="AlphaFoldDB" id="A0A2T0RQB9"/>
<evidence type="ECO:0000313" key="2">
    <source>
        <dbReference type="Proteomes" id="UP000239209"/>
    </source>
</evidence>
<sequence length="122" mass="12915">MRKALIVVAVVLAVVCGGLGLIVYRAVDLGRELVKTGVTQQQFDAQKVGAPEAAVRAALPEPLTDLSDEELYPGDPGRGGLPAGATCIYHTIKPFPADGAELWRFCFADGKLVKKSPLTIPE</sequence>